<evidence type="ECO:0000313" key="1">
    <source>
        <dbReference type="EMBL" id="KZE64185.1"/>
    </source>
</evidence>
<accession>A0A163PV94</accession>
<keyword evidence="2" id="KW-1185">Reference proteome</keyword>
<sequence>MELEIRKVVTICEETFIEGFKKSAKPVRIAAALAVIKNPYAGKYVEDLLPLIKTYSEKLGEILPQKAIAALGISGQEVEAYGKGALVGLDGEIEHGSAIIHTLTFGNPFRSQCDQAETLLPSAEKRGAAGSSLDLAIKHKMDPKIRSHHMTFEVRIPDAPRNDEIVIAAVVTSSGRAHPRIGSLHKELEGVFPS</sequence>
<dbReference type="Gene3D" id="3.30.1330.110">
    <property type="entry name" value="BB2672"/>
    <property type="match status" value="1"/>
</dbReference>
<organism evidence="1 2">
    <name type="scientific">Fictibacillus phosphorivorans</name>
    <dbReference type="NCBI Taxonomy" id="1221500"/>
    <lineage>
        <taxon>Bacteria</taxon>
        <taxon>Bacillati</taxon>
        <taxon>Bacillota</taxon>
        <taxon>Bacilli</taxon>
        <taxon>Bacillales</taxon>
        <taxon>Fictibacillaceae</taxon>
        <taxon>Fictibacillus</taxon>
    </lineage>
</organism>
<dbReference type="AlphaFoldDB" id="A0A163PV94"/>
<reference evidence="2" key="1">
    <citation type="submission" date="2016-01" db="EMBL/GenBank/DDBJ databases">
        <title>Draft genome of Chromobacterium sp. F49.</title>
        <authorList>
            <person name="Hong K.W."/>
        </authorList>
    </citation>
    <scope>NUCLEOTIDE SEQUENCE [LARGE SCALE GENOMIC DNA]</scope>
    <source>
        <strain evidence="2">P7IIIA</strain>
    </source>
</reference>
<dbReference type="Pfam" id="PF06684">
    <property type="entry name" value="AA_synth"/>
    <property type="match status" value="1"/>
</dbReference>
<name>A0A163PV94_9BACL</name>
<evidence type="ECO:0000313" key="2">
    <source>
        <dbReference type="Proteomes" id="UP000076567"/>
    </source>
</evidence>
<dbReference type="EMBL" id="LRFC01000038">
    <property type="protein sequence ID" value="KZE64185.1"/>
    <property type="molecule type" value="Genomic_DNA"/>
</dbReference>
<dbReference type="Proteomes" id="UP000076567">
    <property type="component" value="Unassembled WGS sequence"/>
</dbReference>
<comment type="caution">
    <text evidence="1">The sequence shown here is derived from an EMBL/GenBank/DDBJ whole genome shotgun (WGS) entry which is preliminary data.</text>
</comment>
<dbReference type="OrthoDB" id="9803312at2"/>
<dbReference type="SUPFAM" id="SSF160519">
    <property type="entry name" value="BB2672-like"/>
    <property type="match status" value="1"/>
</dbReference>
<protein>
    <submittedName>
        <fullName evidence="1">Peptide synthetase</fullName>
    </submittedName>
</protein>
<gene>
    <name evidence="1" type="ORF">AWM68_13860</name>
</gene>
<dbReference type="InterPro" id="IPR009569">
    <property type="entry name" value="AA_synth_put"/>
</dbReference>
<proteinExistence type="predicted"/>
<dbReference type="InterPro" id="IPR035936">
    <property type="entry name" value="BB2672"/>
</dbReference>
<dbReference type="RefSeq" id="WP_066245300.1">
    <property type="nucleotide sequence ID" value="NZ_LRFC01000038.1"/>
</dbReference>